<dbReference type="Pfam" id="PF12895">
    <property type="entry name" value="ANAPC3"/>
    <property type="match status" value="1"/>
</dbReference>
<dbReference type="Pfam" id="PF13174">
    <property type="entry name" value="TPR_6"/>
    <property type="match status" value="1"/>
</dbReference>
<reference evidence="2 3" key="1">
    <citation type="submission" date="2020-08" db="EMBL/GenBank/DDBJ databases">
        <title>Genomic Encyclopedia of Type Strains, Phase III (KMG-III): the genomes of soil and plant-associated and newly described type strains.</title>
        <authorList>
            <person name="Whitman W."/>
        </authorList>
    </citation>
    <scope>NUCLEOTIDE SEQUENCE [LARGE SCALE GENOMIC DNA]</scope>
    <source>
        <strain evidence="2 3">CECT 8897</strain>
    </source>
</reference>
<sequence length="408" mass="43913">MPKFRLAHLGLVMAAIGFNAAAPLVGLSSVAHAADAIRAEVGKPLQEAQKLAQAGKNKEALAKLKEADAVGGKSDNEKYMIERTRVSAAMAAGDNDTAVKALETVLNSGRLSAAETPKFTQALASIYYRAKDYPKAITWIQRSLKDSNDGQMRQLLIQSYYQSGKYAEAAKELQAQGGRASEESLQMLANIQLKQNDKAGYVNTLEKLAASYPKTSYWADLLNRVVGKPGFSTSTLNLDVLRLKLALGLLAKPGEYMEMSQLSLQSGNPAEALKVVEQGYKKGALGTGADAGRHQRLKDLALKTQADNAKGQAAQEAELIKNKDADGLANMGFALVSEGKGDQGLKLIEQAIKFGSAKRPEEMKLHFGLAQFNAGKKAAALSTLKSVKGEHGEAELARYWTMYINHPM</sequence>
<evidence type="ECO:0000313" key="3">
    <source>
        <dbReference type="Proteomes" id="UP000541535"/>
    </source>
</evidence>
<organism evidence="2 3">
    <name type="scientific">Pseudoduganella violacea</name>
    <dbReference type="NCBI Taxonomy" id="1715466"/>
    <lineage>
        <taxon>Bacteria</taxon>
        <taxon>Pseudomonadati</taxon>
        <taxon>Pseudomonadota</taxon>
        <taxon>Betaproteobacteria</taxon>
        <taxon>Burkholderiales</taxon>
        <taxon>Oxalobacteraceae</taxon>
        <taxon>Telluria group</taxon>
        <taxon>Pseudoduganella</taxon>
    </lineage>
</organism>
<keyword evidence="1" id="KW-0732">Signal</keyword>
<accession>A0A7W5FSQ1</accession>
<gene>
    <name evidence="2" type="ORF">FHS03_000828</name>
</gene>
<protein>
    <submittedName>
        <fullName evidence="2">Tetratricopeptide (TPR) repeat protein</fullName>
    </submittedName>
</protein>
<dbReference type="Gene3D" id="1.25.40.10">
    <property type="entry name" value="Tetratricopeptide repeat domain"/>
    <property type="match status" value="1"/>
</dbReference>
<dbReference type="RefSeq" id="WP_229426057.1">
    <property type="nucleotide sequence ID" value="NZ_JACHXD010000002.1"/>
</dbReference>
<dbReference type="InterPro" id="IPR011990">
    <property type="entry name" value="TPR-like_helical_dom_sf"/>
</dbReference>
<dbReference type="AlphaFoldDB" id="A0A7W5FSQ1"/>
<comment type="caution">
    <text evidence="2">The sequence shown here is derived from an EMBL/GenBank/DDBJ whole genome shotgun (WGS) entry which is preliminary data.</text>
</comment>
<evidence type="ECO:0000313" key="2">
    <source>
        <dbReference type="EMBL" id="MBB3117802.1"/>
    </source>
</evidence>
<feature type="signal peptide" evidence="1">
    <location>
        <begin position="1"/>
        <end position="33"/>
    </location>
</feature>
<dbReference type="SUPFAM" id="SSF48452">
    <property type="entry name" value="TPR-like"/>
    <property type="match status" value="2"/>
</dbReference>
<proteinExistence type="predicted"/>
<evidence type="ECO:0000256" key="1">
    <source>
        <dbReference type="SAM" id="SignalP"/>
    </source>
</evidence>
<dbReference type="Proteomes" id="UP000541535">
    <property type="component" value="Unassembled WGS sequence"/>
</dbReference>
<dbReference type="InterPro" id="IPR019734">
    <property type="entry name" value="TPR_rpt"/>
</dbReference>
<feature type="chain" id="PRO_5030799168" evidence="1">
    <location>
        <begin position="34"/>
        <end position="408"/>
    </location>
</feature>
<keyword evidence="3" id="KW-1185">Reference proteome</keyword>
<name>A0A7W5FSQ1_9BURK</name>
<dbReference type="EMBL" id="JACHXD010000002">
    <property type="protein sequence ID" value="MBB3117802.1"/>
    <property type="molecule type" value="Genomic_DNA"/>
</dbReference>